<dbReference type="EMBL" id="BMAT01005114">
    <property type="protein sequence ID" value="GFR87776.1"/>
    <property type="molecule type" value="Genomic_DNA"/>
</dbReference>
<keyword evidence="3" id="KW-1185">Reference proteome</keyword>
<feature type="compositionally biased region" description="Basic and acidic residues" evidence="1">
    <location>
        <begin position="29"/>
        <end position="46"/>
    </location>
</feature>
<name>A0AAV4GR43_9GAST</name>
<sequence length="309" mass="34113">MPPVKPHAGVCGSQRRSLRPLPQVLKKTRSSDKSKLEPCKRSEKSVCKALSDTKPVKESKEKSTGSQWMRECDLKTVSKRADDQRCENRGREICKNTPCKLSEETDKDSNQKPFNHERITSDSSESNCISHQSVQNKDEENLLSRCENFLQVPADQPKLLASHSDWESLNPRLENLSFHACTAGGTSSVSLSPESCLDQSYPSLLADLNNPDVFSKLLLGDLPLEMRDYSPSSSLSMSSSAASSVSMSTPDVDLSSLGPRNAAAAKIQESDGRQMHRENAFLDVACTNFDTGKVNGSNFDDLEGYSFLW</sequence>
<feature type="region of interest" description="Disordered" evidence="1">
    <location>
        <begin position="1"/>
        <end position="68"/>
    </location>
</feature>
<evidence type="ECO:0000313" key="2">
    <source>
        <dbReference type="EMBL" id="GFR87776.1"/>
    </source>
</evidence>
<organism evidence="2 3">
    <name type="scientific">Elysia marginata</name>
    <dbReference type="NCBI Taxonomy" id="1093978"/>
    <lineage>
        <taxon>Eukaryota</taxon>
        <taxon>Metazoa</taxon>
        <taxon>Spiralia</taxon>
        <taxon>Lophotrochozoa</taxon>
        <taxon>Mollusca</taxon>
        <taxon>Gastropoda</taxon>
        <taxon>Heterobranchia</taxon>
        <taxon>Euthyneura</taxon>
        <taxon>Panpulmonata</taxon>
        <taxon>Sacoglossa</taxon>
        <taxon>Placobranchoidea</taxon>
        <taxon>Plakobranchidae</taxon>
        <taxon>Elysia</taxon>
    </lineage>
</organism>
<protein>
    <submittedName>
        <fullName evidence="2">Uncharacterized protein</fullName>
    </submittedName>
</protein>
<evidence type="ECO:0000256" key="1">
    <source>
        <dbReference type="SAM" id="MobiDB-lite"/>
    </source>
</evidence>
<feature type="region of interest" description="Disordered" evidence="1">
    <location>
        <begin position="102"/>
        <end position="125"/>
    </location>
</feature>
<feature type="compositionally biased region" description="Basic and acidic residues" evidence="1">
    <location>
        <begin position="54"/>
        <end position="63"/>
    </location>
</feature>
<gene>
    <name evidence="2" type="ORF">ElyMa_002501800</name>
</gene>
<dbReference type="Proteomes" id="UP000762676">
    <property type="component" value="Unassembled WGS sequence"/>
</dbReference>
<evidence type="ECO:0000313" key="3">
    <source>
        <dbReference type="Proteomes" id="UP000762676"/>
    </source>
</evidence>
<comment type="caution">
    <text evidence="2">The sequence shown here is derived from an EMBL/GenBank/DDBJ whole genome shotgun (WGS) entry which is preliminary data.</text>
</comment>
<reference evidence="2 3" key="1">
    <citation type="journal article" date="2021" name="Elife">
        <title>Chloroplast acquisition without the gene transfer in kleptoplastic sea slugs, Plakobranchus ocellatus.</title>
        <authorList>
            <person name="Maeda T."/>
            <person name="Takahashi S."/>
            <person name="Yoshida T."/>
            <person name="Shimamura S."/>
            <person name="Takaki Y."/>
            <person name="Nagai Y."/>
            <person name="Toyoda A."/>
            <person name="Suzuki Y."/>
            <person name="Arimoto A."/>
            <person name="Ishii H."/>
            <person name="Satoh N."/>
            <person name="Nishiyama T."/>
            <person name="Hasebe M."/>
            <person name="Maruyama T."/>
            <person name="Minagawa J."/>
            <person name="Obokata J."/>
            <person name="Shigenobu S."/>
        </authorList>
    </citation>
    <scope>NUCLEOTIDE SEQUENCE [LARGE SCALE GENOMIC DNA]</scope>
</reference>
<accession>A0AAV4GR43</accession>
<proteinExistence type="predicted"/>
<feature type="compositionally biased region" description="Basic and acidic residues" evidence="1">
    <location>
        <begin position="102"/>
        <end position="120"/>
    </location>
</feature>
<dbReference type="AlphaFoldDB" id="A0AAV4GR43"/>